<evidence type="ECO:0000259" key="1">
    <source>
        <dbReference type="Pfam" id="PF05050"/>
    </source>
</evidence>
<dbReference type="Gene3D" id="3.40.50.150">
    <property type="entry name" value="Vaccinia Virus protein VP39"/>
    <property type="match status" value="1"/>
</dbReference>
<accession>A0ABT1AGE8</accession>
<organism evidence="2 3">
    <name type="scientific">Ralstonia soli</name>
    <dbReference type="NCBI Taxonomy" id="2953896"/>
    <lineage>
        <taxon>Bacteria</taxon>
        <taxon>Pseudomonadati</taxon>
        <taxon>Pseudomonadota</taxon>
        <taxon>Betaproteobacteria</taxon>
        <taxon>Burkholderiales</taxon>
        <taxon>Burkholderiaceae</taxon>
        <taxon>Ralstonia</taxon>
    </lineage>
</organism>
<keyword evidence="3" id="KW-1185">Reference proteome</keyword>
<dbReference type="InterPro" id="IPR052514">
    <property type="entry name" value="SAM-dependent_MTase"/>
</dbReference>
<dbReference type="GO" id="GO:0032259">
    <property type="term" value="P:methylation"/>
    <property type="evidence" value="ECO:0007669"/>
    <property type="project" value="UniProtKB-KW"/>
</dbReference>
<dbReference type="InterPro" id="IPR006342">
    <property type="entry name" value="FkbM_mtfrase"/>
</dbReference>
<keyword evidence="2" id="KW-0808">Transferase</keyword>
<name>A0ABT1AGE8_9RALS</name>
<dbReference type="SUPFAM" id="SSF53335">
    <property type="entry name" value="S-adenosyl-L-methionine-dependent methyltransferases"/>
    <property type="match status" value="1"/>
</dbReference>
<comment type="caution">
    <text evidence="2">The sequence shown here is derived from an EMBL/GenBank/DDBJ whole genome shotgun (WGS) entry which is preliminary data.</text>
</comment>
<sequence>MPAEPTTSYRYRQSPLSLLMQECRFALFRRLTQHSQNLFLRGSDLISVAPQVTGVHEPHIRRFIEHFADSGYGDFLIDIGANIGLTSCQSGQRFRQVHMFEPNPDCFSILQVNARISLAGCDYHLHPYGLGNATERRTLFVPRHNWGGAFVHDAHNSYPDEVLAAKDGFSEFDPRRYLQVDIQINDACETLNRLFERLKASGCTSGVIKIDVEGYEPVIINAIARTLPRDVRTMIVFECWNEQLDIARLLAPLADRAALWKIRLHKHYGDRWPRLLKLAAFALSDGYTYALSEVEPGHARGDLVLEIR</sequence>
<dbReference type="PANTHER" id="PTHR34203">
    <property type="entry name" value="METHYLTRANSFERASE, FKBM FAMILY PROTEIN"/>
    <property type="match status" value="1"/>
</dbReference>
<dbReference type="NCBIfam" id="TIGR01444">
    <property type="entry name" value="fkbM_fam"/>
    <property type="match status" value="1"/>
</dbReference>
<evidence type="ECO:0000313" key="2">
    <source>
        <dbReference type="EMBL" id="MCO5397477.1"/>
    </source>
</evidence>
<dbReference type="Proteomes" id="UP001162811">
    <property type="component" value="Unassembled WGS sequence"/>
</dbReference>
<keyword evidence="2" id="KW-0489">Methyltransferase</keyword>
<reference evidence="2" key="1">
    <citation type="submission" date="2022-06" db="EMBL/GenBank/DDBJ databases">
        <authorList>
            <person name="Lu C.-H."/>
        </authorList>
    </citation>
    <scope>NUCLEOTIDE SEQUENCE</scope>
    <source>
        <strain evidence="2">21MJYT02-11</strain>
    </source>
</reference>
<protein>
    <submittedName>
        <fullName evidence="2">FkbM family methyltransferase</fullName>
    </submittedName>
</protein>
<dbReference type="GO" id="GO:0008168">
    <property type="term" value="F:methyltransferase activity"/>
    <property type="evidence" value="ECO:0007669"/>
    <property type="project" value="UniProtKB-KW"/>
</dbReference>
<evidence type="ECO:0000313" key="3">
    <source>
        <dbReference type="Proteomes" id="UP001162811"/>
    </source>
</evidence>
<gene>
    <name evidence="2" type="ORF">NG900_04595</name>
</gene>
<dbReference type="Pfam" id="PF05050">
    <property type="entry name" value="Methyltransf_21"/>
    <property type="match status" value="1"/>
</dbReference>
<reference evidence="2" key="2">
    <citation type="journal article" date="2023" name="Front. Microbiol.">
        <title>Ralstonia chuxiongensis sp. nov., Ralstonia mojiangensis sp. nov., and Ralstonia soli sp. nov., isolated from tobacco fields, are three novel species in the family Burkholderiaceae.</title>
        <authorList>
            <person name="Lu C.H."/>
            <person name="Zhang Y.Y."/>
            <person name="Jiang N."/>
            <person name="Chen W."/>
            <person name="Shao X."/>
            <person name="Zhao Z.M."/>
            <person name="Lu W.L."/>
            <person name="Hu X."/>
            <person name="Xi Y.X."/>
            <person name="Zou S.Y."/>
            <person name="Wei Q.J."/>
            <person name="Lin Z.L."/>
            <person name="Gong L."/>
            <person name="Gai X.T."/>
            <person name="Zhang L.Q."/>
            <person name="Li J.Y."/>
            <person name="Jin Y."/>
            <person name="Xia Z.Y."/>
        </authorList>
    </citation>
    <scope>NUCLEOTIDE SEQUENCE</scope>
    <source>
        <strain evidence="2">21MJYT02-11</strain>
    </source>
</reference>
<dbReference type="EMBL" id="JAMXHT010000002">
    <property type="protein sequence ID" value="MCO5397477.1"/>
    <property type="molecule type" value="Genomic_DNA"/>
</dbReference>
<dbReference type="PANTHER" id="PTHR34203:SF15">
    <property type="entry name" value="SLL1173 PROTEIN"/>
    <property type="match status" value="1"/>
</dbReference>
<feature type="domain" description="Methyltransferase FkbM" evidence="1">
    <location>
        <begin position="78"/>
        <end position="238"/>
    </location>
</feature>
<dbReference type="RefSeq" id="WP_252677211.1">
    <property type="nucleotide sequence ID" value="NZ_JAMXHT010000002.1"/>
</dbReference>
<dbReference type="InterPro" id="IPR029063">
    <property type="entry name" value="SAM-dependent_MTases_sf"/>
</dbReference>
<proteinExistence type="predicted"/>